<dbReference type="AlphaFoldDB" id="A0A9D6DR94"/>
<feature type="transmembrane region" description="Helical" evidence="1">
    <location>
        <begin position="81"/>
        <end position="102"/>
    </location>
</feature>
<keyword evidence="1" id="KW-1133">Transmembrane helix</keyword>
<feature type="transmembrane region" description="Helical" evidence="1">
    <location>
        <begin position="7"/>
        <end position="28"/>
    </location>
</feature>
<feature type="transmembrane region" description="Helical" evidence="1">
    <location>
        <begin position="34"/>
        <end position="60"/>
    </location>
</feature>
<evidence type="ECO:0000313" key="3">
    <source>
        <dbReference type="Proteomes" id="UP000786662"/>
    </source>
</evidence>
<dbReference type="EMBL" id="JACOYY010000076">
    <property type="protein sequence ID" value="MBI2052578.1"/>
    <property type="molecule type" value="Genomic_DNA"/>
</dbReference>
<evidence type="ECO:0000313" key="2">
    <source>
        <dbReference type="EMBL" id="MBI2052578.1"/>
    </source>
</evidence>
<reference evidence="2" key="1">
    <citation type="submission" date="2020-07" db="EMBL/GenBank/DDBJ databases">
        <title>Huge and variable diversity of episymbiotic CPR bacteria and DPANN archaea in groundwater ecosystems.</title>
        <authorList>
            <person name="He C.Y."/>
            <person name="Keren R."/>
            <person name="Whittaker M."/>
            <person name="Farag I.F."/>
            <person name="Doudna J."/>
            <person name="Cate J.H.D."/>
            <person name="Banfield J.F."/>
        </authorList>
    </citation>
    <scope>NUCLEOTIDE SEQUENCE</scope>
    <source>
        <strain evidence="2">NC_groundwater_191_Ag_S-0.1um_45_8</strain>
    </source>
</reference>
<protein>
    <submittedName>
        <fullName evidence="2">Uncharacterized protein</fullName>
    </submittedName>
</protein>
<sequence length="103" mass="11074">MIALAVLGGIVGVGLLMVLTSIFNGYALNVLWEWFIVPTFGAPNLGIVPAIGVAMVVSYLTHQTHNCKKEEKNFKEIVAEGAARAVVNPSLALFFGCIVHLFM</sequence>
<name>A0A9D6DR94_9BACT</name>
<keyword evidence="1" id="KW-0812">Transmembrane</keyword>
<keyword evidence="1" id="KW-0472">Membrane</keyword>
<evidence type="ECO:0000256" key="1">
    <source>
        <dbReference type="SAM" id="Phobius"/>
    </source>
</evidence>
<dbReference type="Proteomes" id="UP000786662">
    <property type="component" value="Unassembled WGS sequence"/>
</dbReference>
<accession>A0A9D6DR94</accession>
<comment type="caution">
    <text evidence="2">The sequence shown here is derived from an EMBL/GenBank/DDBJ whole genome shotgun (WGS) entry which is preliminary data.</text>
</comment>
<gene>
    <name evidence="2" type="ORF">HYT38_02825</name>
</gene>
<proteinExistence type="predicted"/>
<organism evidence="2 3">
    <name type="scientific">Candidatus Sungiibacteriota bacterium</name>
    <dbReference type="NCBI Taxonomy" id="2750080"/>
    <lineage>
        <taxon>Bacteria</taxon>
        <taxon>Candidatus Sungiibacteriota</taxon>
    </lineage>
</organism>